<keyword evidence="4 8" id="KW-1133">Transmembrane helix</keyword>
<evidence type="ECO:0000256" key="8">
    <source>
        <dbReference type="HAMAP-Rule" id="MF_00717"/>
    </source>
</evidence>
<dbReference type="Proteomes" id="UP000658720">
    <property type="component" value="Unassembled WGS sequence"/>
</dbReference>
<organism evidence="9 10">
    <name type="scientific">Synechocystis salina LEGE 00031</name>
    <dbReference type="NCBI Taxonomy" id="1828736"/>
    <lineage>
        <taxon>Bacteria</taxon>
        <taxon>Bacillati</taxon>
        <taxon>Cyanobacteriota</taxon>
        <taxon>Cyanophyceae</taxon>
        <taxon>Synechococcales</taxon>
        <taxon>Merismopediaceae</taxon>
        <taxon>Synechocystis</taxon>
    </lineage>
</organism>
<comment type="similarity">
    <text evidence="8">Belongs to the PsbY family.</text>
</comment>
<keyword evidence="6 8" id="KW-0472">Membrane</keyword>
<comment type="function">
    <text evidence="8">Loosely associated component of the core of photosystem II (PSII). PSII is a light-driven water plastoquinone oxidoreductase, using light energy to abstract electrons from H(2)O, generating a proton gradient subsequently used for ATP formation.</text>
</comment>
<keyword evidence="3 8" id="KW-0812">Transmembrane</keyword>
<evidence type="ECO:0000313" key="9">
    <source>
        <dbReference type="EMBL" id="MBE9252513.1"/>
    </source>
</evidence>
<dbReference type="NCBIfam" id="NF009711">
    <property type="entry name" value="PRK13240.1"/>
    <property type="match status" value="1"/>
</dbReference>
<evidence type="ECO:0000256" key="1">
    <source>
        <dbReference type="ARBA" id="ARBA00004370"/>
    </source>
</evidence>
<evidence type="ECO:0000256" key="4">
    <source>
        <dbReference type="ARBA" id="ARBA00022989"/>
    </source>
</evidence>
<dbReference type="InterPro" id="IPR009388">
    <property type="entry name" value="PSII_PsbY"/>
</dbReference>
<dbReference type="EMBL" id="JADEVV010000002">
    <property type="protein sequence ID" value="MBE9252513.1"/>
    <property type="molecule type" value="Genomic_DNA"/>
</dbReference>
<keyword evidence="7 8" id="KW-0604">Photosystem II</keyword>
<proteinExistence type="inferred from homology"/>
<keyword evidence="10" id="KW-1185">Reference proteome</keyword>
<protein>
    <recommendedName>
        <fullName evidence="8">Photosystem II reaction center protein Y</fullName>
    </recommendedName>
</protein>
<dbReference type="HAMAP" id="MF_00717">
    <property type="entry name" value="PSII_PsbY"/>
    <property type="match status" value="1"/>
</dbReference>
<dbReference type="RefSeq" id="WP_010872352.1">
    <property type="nucleotide sequence ID" value="NZ_JADEVV010000002.1"/>
</dbReference>
<comment type="subunit">
    <text evidence="8">PSII is composed of 1 copy each of membrane proteins PsbA, PsbB, PsbC, PsbD, PsbE, PsbF, PsbH, PsbI, PsbJ, PsbK, PsbL, PsbM, PsbT, PsbX, PsbY, PsbZ, Psb30/Ycf12, peripheral proteins PsbO, CyanoQ (PsbQ), PsbU, PsbV and a large number of cofactors. It forms dimeric complexes.</text>
</comment>
<evidence type="ECO:0000313" key="10">
    <source>
        <dbReference type="Proteomes" id="UP000658720"/>
    </source>
</evidence>
<evidence type="ECO:0000256" key="7">
    <source>
        <dbReference type="ARBA" id="ARBA00023276"/>
    </source>
</evidence>
<dbReference type="Pfam" id="PF06298">
    <property type="entry name" value="PsbY"/>
    <property type="match status" value="1"/>
</dbReference>
<evidence type="ECO:0000256" key="6">
    <source>
        <dbReference type="ARBA" id="ARBA00023136"/>
    </source>
</evidence>
<feature type="topological domain" description="Lumenal" evidence="8">
    <location>
        <begin position="1"/>
        <end position="4"/>
    </location>
</feature>
<evidence type="ECO:0000256" key="5">
    <source>
        <dbReference type="ARBA" id="ARBA00023078"/>
    </source>
</evidence>
<evidence type="ECO:0000256" key="3">
    <source>
        <dbReference type="ARBA" id="ARBA00022692"/>
    </source>
</evidence>
<accession>A0ABR9VNN5</accession>
<keyword evidence="5 8" id="KW-0793">Thylakoid</keyword>
<feature type="topological domain" description="Lumenal" evidence="8">
    <location>
        <begin position="24"/>
        <end position="39"/>
    </location>
</feature>
<gene>
    <name evidence="8" type="primary">psbY</name>
    <name evidence="9" type="ORF">IQ217_01330</name>
</gene>
<keyword evidence="2 8" id="KW-0602">Photosynthesis</keyword>
<evidence type="ECO:0000256" key="2">
    <source>
        <dbReference type="ARBA" id="ARBA00022531"/>
    </source>
</evidence>
<comment type="caution">
    <text evidence="9">The sequence shown here is derived from an EMBL/GenBank/DDBJ whole genome shotgun (WGS) entry which is preliminary data.</text>
</comment>
<name>A0ABR9VNN5_9SYNC</name>
<comment type="subcellular location">
    <subcellularLocation>
        <location evidence="8">Cellular thylakoid membrane</location>
        <topology evidence="8">Single-pass membrane protein</topology>
    </subcellularLocation>
    <subcellularLocation>
        <location evidence="1">Membrane</location>
    </subcellularLocation>
</comment>
<sequence length="39" mass="4202">MDWRVIVVVSPLLIAATWAAINIGAAAIRQLQDVLGREA</sequence>
<reference evidence="9 10" key="1">
    <citation type="submission" date="2020-10" db="EMBL/GenBank/DDBJ databases">
        <authorList>
            <person name="Castelo-Branco R."/>
            <person name="Eusebio N."/>
            <person name="Adriana R."/>
            <person name="Vieira A."/>
            <person name="Brugerolle De Fraissinette N."/>
            <person name="Rezende De Castro R."/>
            <person name="Schneider M.P."/>
            <person name="Vasconcelos V."/>
            <person name="Leao P.N."/>
        </authorList>
    </citation>
    <scope>NUCLEOTIDE SEQUENCE [LARGE SCALE GENOMIC DNA]</scope>
    <source>
        <strain evidence="9 10">LEGE 00031</strain>
    </source>
</reference>